<gene>
    <name evidence="1" type="ORF">A6F68_01686</name>
</gene>
<dbReference type="InterPro" id="IPR023393">
    <property type="entry name" value="START-like_dom_sf"/>
</dbReference>
<dbReference type="STRING" id="692370.A6F68_01686"/>
<sequence length="176" mass="19696">MFGLFKRNRPTLLPDEPIEMKVSIEIDRPADEVYALLDFADARHQLRARGNEIREISSNPLEYRLWYDLAPDLNFLFRVTEAVPGHSYAYACSIVPPVGRRLGSHEAYTIEPTGEGSCTLTFVNTITHRPGLTEEELGDEVAKSSVAAADALTKLKIQAEFGVEAVEGYERELGQR</sequence>
<evidence type="ECO:0000313" key="2">
    <source>
        <dbReference type="Proteomes" id="UP000092932"/>
    </source>
</evidence>
<dbReference type="OrthoDB" id="7426251at2"/>
<reference evidence="1 2" key="1">
    <citation type="submission" date="2016-07" db="EMBL/GenBank/DDBJ databases">
        <title>Complete genome sequence of Altererythrobacter dongtanensis KCTC 22672, a type strain with esterase isolated from tidal flat.</title>
        <authorList>
            <person name="Cheng H."/>
            <person name="Wu Y.-H."/>
            <person name="Zhou P."/>
            <person name="Huo Y.-Y."/>
            <person name="Wang C.-S."/>
            <person name="Xu X.-W."/>
        </authorList>
    </citation>
    <scope>NUCLEOTIDE SEQUENCE [LARGE SCALE GENOMIC DNA]</scope>
    <source>
        <strain evidence="1 2">KCTC 22672</strain>
    </source>
</reference>
<protein>
    <submittedName>
        <fullName evidence="1">Polyketide cyclase / dehydrase and lipid transport</fullName>
    </submittedName>
</protein>
<dbReference type="KEGG" id="ado:A6F68_01686"/>
<dbReference type="Proteomes" id="UP000092932">
    <property type="component" value="Chromosome"/>
</dbReference>
<name>A0A1B2ADH0_9SPHN</name>
<dbReference type="EMBL" id="CP016591">
    <property type="protein sequence ID" value="ANY20199.1"/>
    <property type="molecule type" value="Genomic_DNA"/>
</dbReference>
<organism evidence="1 2">
    <name type="scientific">Tsuneonella dongtanensis</name>
    <dbReference type="NCBI Taxonomy" id="692370"/>
    <lineage>
        <taxon>Bacteria</taxon>
        <taxon>Pseudomonadati</taxon>
        <taxon>Pseudomonadota</taxon>
        <taxon>Alphaproteobacteria</taxon>
        <taxon>Sphingomonadales</taxon>
        <taxon>Erythrobacteraceae</taxon>
        <taxon>Tsuneonella</taxon>
    </lineage>
</organism>
<proteinExistence type="predicted"/>
<dbReference type="RefSeq" id="WP_067678510.1">
    <property type="nucleotide sequence ID" value="NZ_CP016591.1"/>
</dbReference>
<evidence type="ECO:0000313" key="1">
    <source>
        <dbReference type="EMBL" id="ANY20199.1"/>
    </source>
</evidence>
<dbReference type="SUPFAM" id="SSF55961">
    <property type="entry name" value="Bet v1-like"/>
    <property type="match status" value="1"/>
</dbReference>
<keyword evidence="2" id="KW-1185">Reference proteome</keyword>
<dbReference type="Gene3D" id="3.30.530.20">
    <property type="match status" value="1"/>
</dbReference>
<dbReference type="AlphaFoldDB" id="A0A1B2ADH0"/>
<accession>A0A1B2ADH0</accession>